<evidence type="ECO:0000313" key="4">
    <source>
        <dbReference type="Proteomes" id="UP000249134"/>
    </source>
</evidence>
<dbReference type="STRING" id="1348624.GCA_001591545_02205"/>
<dbReference type="RefSeq" id="WP_066141451.1">
    <property type="nucleotide sequence ID" value="NZ_CBCSGM010000003.1"/>
</dbReference>
<feature type="chain" id="PRO_5016063105" evidence="1">
    <location>
        <begin position="21"/>
        <end position="484"/>
    </location>
</feature>
<keyword evidence="1" id="KW-0732">Signal</keyword>
<dbReference type="Pfam" id="PF12010">
    <property type="entry name" value="DUF3502"/>
    <property type="match status" value="1"/>
</dbReference>
<name>A0A2X4WUB7_LEDLE</name>
<dbReference type="Gene3D" id="3.40.190.10">
    <property type="entry name" value="Periplasmic binding protein-like II"/>
    <property type="match status" value="1"/>
</dbReference>
<protein>
    <submittedName>
        <fullName evidence="3">ABC transporter ATP-binding protein</fullName>
    </submittedName>
</protein>
<evidence type="ECO:0000313" key="3">
    <source>
        <dbReference type="EMBL" id="SQI62072.1"/>
    </source>
</evidence>
<dbReference type="SUPFAM" id="SSF53850">
    <property type="entry name" value="Periplasmic binding protein-like II"/>
    <property type="match status" value="1"/>
</dbReference>
<dbReference type="InterPro" id="IPR022627">
    <property type="entry name" value="DUF3502"/>
</dbReference>
<proteinExistence type="predicted"/>
<dbReference type="EMBL" id="LS483476">
    <property type="protein sequence ID" value="SQI62072.1"/>
    <property type="molecule type" value="Genomic_DNA"/>
</dbReference>
<feature type="domain" description="DUF3502" evidence="2">
    <location>
        <begin position="413"/>
        <end position="481"/>
    </location>
</feature>
<dbReference type="GO" id="GO:0005524">
    <property type="term" value="F:ATP binding"/>
    <property type="evidence" value="ECO:0007669"/>
    <property type="project" value="UniProtKB-KW"/>
</dbReference>
<keyword evidence="3" id="KW-0067">ATP-binding</keyword>
<dbReference type="KEGG" id="blen:NCTC4824_03577"/>
<dbReference type="PANTHER" id="PTHR43649:SF17">
    <property type="entry name" value="ABC TRANSPORTER SOLUTE BINDING PROTEIN-SUGAR TRANSPORT"/>
    <property type="match status" value="1"/>
</dbReference>
<keyword evidence="4" id="KW-1185">Reference proteome</keyword>
<dbReference type="Pfam" id="PF01547">
    <property type="entry name" value="SBP_bac_1"/>
    <property type="match status" value="1"/>
</dbReference>
<sequence>MKKRLLMFLVLMLGIGGILAACGNDKETSKKGSGSSEKPYEILWYTIGTPQKDTDKVFEEVNKYTKEKINATVKLTQIDWGDYEQKMQVIIASGEPFDLAYTSGGKYVQDAQKGAFEPLDELLDSHGKELKEVLDPALMEGAKVNGELYGIPSNKEAGRQSVYTFNKRLVDKYNFDISKVKTLEDLEPMLKVIKEKESGISPIATFNAYLPFDYVLTGKLPFAFPLEGDTDKVINFYESDEAMQTYKTMHNYYKAGYIKADAATSKESWPMDVENWFVRMGDSQPYADLLWSRSAKYEVVSTPAEEPTTFNSSVTGAIQAISSTTENPEKVMEFLNLLNTDEYLRNLVDKGIEGEHYEKNEDGTIKDLEARIERYNMPTYSLGNHFNLYLYEEDPADKWDAFKAFNESSTAAPTLGFHFDSNPVRSEIASISNVAEEFYPALATGTVDPEEYLPKANKKFKEAGLDKVMEEIQKQYDEWKKENK</sequence>
<keyword evidence="3" id="KW-0547">Nucleotide-binding</keyword>
<gene>
    <name evidence="3" type="primary">ytcQ_1</name>
    <name evidence="3" type="ORF">NCTC4824_03577</name>
</gene>
<evidence type="ECO:0000256" key="1">
    <source>
        <dbReference type="SAM" id="SignalP"/>
    </source>
</evidence>
<evidence type="ECO:0000259" key="2">
    <source>
        <dbReference type="Pfam" id="PF12010"/>
    </source>
</evidence>
<dbReference type="InterPro" id="IPR050490">
    <property type="entry name" value="Bact_solute-bd_prot1"/>
</dbReference>
<dbReference type="PROSITE" id="PS51257">
    <property type="entry name" value="PROKAR_LIPOPROTEIN"/>
    <property type="match status" value="1"/>
</dbReference>
<organism evidence="3 4">
    <name type="scientific">Lederbergia lenta</name>
    <name type="common">Bacillus lentus</name>
    <dbReference type="NCBI Taxonomy" id="1467"/>
    <lineage>
        <taxon>Bacteria</taxon>
        <taxon>Bacillati</taxon>
        <taxon>Bacillota</taxon>
        <taxon>Bacilli</taxon>
        <taxon>Bacillales</taxon>
        <taxon>Bacillaceae</taxon>
        <taxon>Lederbergia</taxon>
    </lineage>
</organism>
<dbReference type="AlphaFoldDB" id="A0A2X4WUB7"/>
<accession>A0A2X4WUB7</accession>
<feature type="signal peptide" evidence="1">
    <location>
        <begin position="1"/>
        <end position="20"/>
    </location>
</feature>
<dbReference type="Proteomes" id="UP000249134">
    <property type="component" value="Chromosome 1"/>
</dbReference>
<dbReference type="InterPro" id="IPR006059">
    <property type="entry name" value="SBP"/>
</dbReference>
<dbReference type="PANTHER" id="PTHR43649">
    <property type="entry name" value="ARABINOSE-BINDING PROTEIN-RELATED"/>
    <property type="match status" value="1"/>
</dbReference>
<reference evidence="3 4" key="1">
    <citation type="submission" date="2018-06" db="EMBL/GenBank/DDBJ databases">
        <authorList>
            <consortium name="Pathogen Informatics"/>
            <person name="Doyle S."/>
        </authorList>
    </citation>
    <scope>NUCLEOTIDE SEQUENCE [LARGE SCALE GENOMIC DNA]</scope>
    <source>
        <strain evidence="3 4">NCTC4824</strain>
    </source>
</reference>